<dbReference type="PANTHER" id="PTHR31973">
    <property type="entry name" value="POLYPROTEIN, PUTATIVE-RELATED"/>
    <property type="match status" value="1"/>
</dbReference>
<protein>
    <recommendedName>
        <fullName evidence="1">MULE transposase domain-containing protein</fullName>
    </recommendedName>
</protein>
<dbReference type="Proteomes" id="UP000289340">
    <property type="component" value="Chromosome 4"/>
</dbReference>
<dbReference type="Pfam" id="PF10551">
    <property type="entry name" value="MULE"/>
    <property type="match status" value="1"/>
</dbReference>
<keyword evidence="3" id="KW-1185">Reference proteome</keyword>
<gene>
    <name evidence="2" type="ORF">D0Y65_008802</name>
</gene>
<accession>A0A445KVR1</accession>
<evidence type="ECO:0000313" key="3">
    <source>
        <dbReference type="Proteomes" id="UP000289340"/>
    </source>
</evidence>
<proteinExistence type="predicted"/>
<evidence type="ECO:0000259" key="1">
    <source>
        <dbReference type="Pfam" id="PF10551"/>
    </source>
</evidence>
<organism evidence="2 3">
    <name type="scientific">Glycine soja</name>
    <name type="common">Wild soybean</name>
    <dbReference type="NCBI Taxonomy" id="3848"/>
    <lineage>
        <taxon>Eukaryota</taxon>
        <taxon>Viridiplantae</taxon>
        <taxon>Streptophyta</taxon>
        <taxon>Embryophyta</taxon>
        <taxon>Tracheophyta</taxon>
        <taxon>Spermatophyta</taxon>
        <taxon>Magnoliopsida</taxon>
        <taxon>eudicotyledons</taxon>
        <taxon>Gunneridae</taxon>
        <taxon>Pentapetalae</taxon>
        <taxon>rosids</taxon>
        <taxon>fabids</taxon>
        <taxon>Fabales</taxon>
        <taxon>Fabaceae</taxon>
        <taxon>Papilionoideae</taxon>
        <taxon>50 kb inversion clade</taxon>
        <taxon>NPAAA clade</taxon>
        <taxon>indigoferoid/millettioid clade</taxon>
        <taxon>Phaseoleae</taxon>
        <taxon>Glycine</taxon>
        <taxon>Glycine subgen. Soja</taxon>
    </lineage>
</organism>
<dbReference type="PANTHER" id="PTHR31973:SF187">
    <property type="entry name" value="MUTATOR TRANSPOSASE MUDRA PROTEIN"/>
    <property type="match status" value="1"/>
</dbReference>
<sequence>MEMNANSVIETNEGSVVKFALEPRVGMDSQFKRTFVCLDAMKKGFVRGCRPWFGIDGCHLKGPLGGTLLSVVLDRNKGIFPIAFTVVEIENKDSLKFFLTLLREVLQLVPEWKDDFVTIMSDQQKGLDRAIAEMFPYAKHKFDLL</sequence>
<comment type="caution">
    <text evidence="2">The sequence shown here is derived from an EMBL/GenBank/DDBJ whole genome shotgun (WGS) entry which is preliminary data.</text>
</comment>
<evidence type="ECO:0000313" key="2">
    <source>
        <dbReference type="EMBL" id="RZC15074.1"/>
    </source>
</evidence>
<dbReference type="EMBL" id="QZWG01000004">
    <property type="protein sequence ID" value="RZC15074.1"/>
    <property type="molecule type" value="Genomic_DNA"/>
</dbReference>
<name>A0A445KVR1_GLYSO</name>
<reference evidence="2 3" key="1">
    <citation type="submission" date="2018-09" db="EMBL/GenBank/DDBJ databases">
        <title>A high-quality reference genome of wild soybean provides a powerful tool to mine soybean genomes.</title>
        <authorList>
            <person name="Xie M."/>
            <person name="Chung C.Y.L."/>
            <person name="Li M.-W."/>
            <person name="Wong F.-L."/>
            <person name="Chan T.-F."/>
            <person name="Lam H.-M."/>
        </authorList>
    </citation>
    <scope>NUCLEOTIDE SEQUENCE [LARGE SCALE GENOMIC DNA]</scope>
    <source>
        <strain evidence="3">cv. W05</strain>
        <tissue evidence="2">Hypocotyl of etiolated seedlings</tissue>
    </source>
</reference>
<dbReference type="InterPro" id="IPR018289">
    <property type="entry name" value="MULE_transposase_dom"/>
</dbReference>
<dbReference type="AlphaFoldDB" id="A0A445KVR1"/>
<feature type="domain" description="MULE transposase" evidence="1">
    <location>
        <begin position="54"/>
        <end position="142"/>
    </location>
</feature>